<dbReference type="PANTHER" id="PTHR42832:SF3">
    <property type="entry name" value="L-GLUTAMINE--4-(METHYLSULFANYL)-2-OXOBUTANOATE AMINOTRANSFERASE"/>
    <property type="match status" value="1"/>
</dbReference>
<proteinExistence type="inferred from homology"/>
<dbReference type="Gene3D" id="3.40.640.10">
    <property type="entry name" value="Type I PLP-dependent aspartate aminotransferase-like (Major domain)"/>
    <property type="match status" value="1"/>
</dbReference>
<comment type="caution">
    <text evidence="6">The sequence shown here is derived from an EMBL/GenBank/DDBJ whole genome shotgun (WGS) entry which is preliminary data.</text>
</comment>
<feature type="domain" description="Aminotransferase class I/classII large" evidence="5">
    <location>
        <begin position="65"/>
        <end position="411"/>
    </location>
</feature>
<dbReference type="InterPro" id="IPR004838">
    <property type="entry name" value="NHTrfase_class1_PyrdxlP-BS"/>
</dbReference>
<dbReference type="GO" id="GO:0008483">
    <property type="term" value="F:transaminase activity"/>
    <property type="evidence" value="ECO:0007669"/>
    <property type="project" value="UniProtKB-KW"/>
</dbReference>
<dbReference type="InterPro" id="IPR050881">
    <property type="entry name" value="LL-DAP_aminotransferase"/>
</dbReference>
<reference evidence="6 7" key="1">
    <citation type="submission" date="2017-06" db="EMBL/GenBank/DDBJ databases">
        <title>Novel microbial phyla capable of carbon fixation and sulfur reduction in deep-sea sediments.</title>
        <authorList>
            <person name="Huang J."/>
            <person name="Baker B."/>
            <person name="Wang Y."/>
        </authorList>
    </citation>
    <scope>NUCLEOTIDE SEQUENCE [LARGE SCALE GENOMIC DNA]</scope>
    <source>
        <strain evidence="6">B3_LCP</strain>
    </source>
</reference>
<comment type="similarity">
    <text evidence="4">Belongs to the class-I pyridoxal-phosphate-dependent aminotransferase family.</text>
</comment>
<dbReference type="Gene3D" id="3.90.1150.10">
    <property type="entry name" value="Aspartate Aminotransferase, domain 1"/>
    <property type="match status" value="1"/>
</dbReference>
<evidence type="ECO:0000259" key="5">
    <source>
        <dbReference type="Pfam" id="PF00155"/>
    </source>
</evidence>
<dbReference type="Pfam" id="PF00155">
    <property type="entry name" value="Aminotran_1_2"/>
    <property type="match status" value="1"/>
</dbReference>
<dbReference type="SUPFAM" id="SSF53383">
    <property type="entry name" value="PLP-dependent transferases"/>
    <property type="match status" value="1"/>
</dbReference>
<name>A0A532UYE0_UNCL8</name>
<dbReference type="InterPro" id="IPR015422">
    <property type="entry name" value="PyrdxlP-dep_Trfase_small"/>
</dbReference>
<dbReference type="CDD" id="cd00609">
    <property type="entry name" value="AAT_like"/>
    <property type="match status" value="1"/>
</dbReference>
<organism evidence="6 7">
    <name type="scientific">candidate division LCP-89 bacterium B3_LCP</name>
    <dbReference type="NCBI Taxonomy" id="2012998"/>
    <lineage>
        <taxon>Bacteria</taxon>
        <taxon>Pseudomonadati</taxon>
        <taxon>Bacteria division LCP-89</taxon>
    </lineage>
</organism>
<keyword evidence="3 4" id="KW-0808">Transferase</keyword>
<dbReference type="InterPro" id="IPR004839">
    <property type="entry name" value="Aminotransferase_I/II_large"/>
</dbReference>
<accession>A0A532UYE0</accession>
<dbReference type="Proteomes" id="UP000319619">
    <property type="component" value="Unassembled WGS sequence"/>
</dbReference>
<gene>
    <name evidence="6" type="ORF">CEE37_09510</name>
</gene>
<evidence type="ECO:0000313" key="6">
    <source>
        <dbReference type="EMBL" id="TKJ39963.1"/>
    </source>
</evidence>
<dbReference type="EC" id="2.6.1.-" evidence="4"/>
<dbReference type="GO" id="GO:0030170">
    <property type="term" value="F:pyridoxal phosphate binding"/>
    <property type="evidence" value="ECO:0007669"/>
    <property type="project" value="InterPro"/>
</dbReference>
<dbReference type="InterPro" id="IPR015421">
    <property type="entry name" value="PyrdxlP-dep_Trfase_major"/>
</dbReference>
<protein>
    <recommendedName>
        <fullName evidence="4">Aminotransferase</fullName>
        <ecNumber evidence="4">2.6.1.-</ecNumber>
    </recommendedName>
</protein>
<keyword evidence="2 4" id="KW-0032">Aminotransferase</keyword>
<dbReference type="InterPro" id="IPR015424">
    <property type="entry name" value="PyrdxlP-dep_Trfase"/>
</dbReference>
<dbReference type="PROSITE" id="PS00105">
    <property type="entry name" value="AA_TRANSFER_CLASS_1"/>
    <property type="match status" value="1"/>
</dbReference>
<evidence type="ECO:0000256" key="2">
    <source>
        <dbReference type="ARBA" id="ARBA00022576"/>
    </source>
</evidence>
<dbReference type="PANTHER" id="PTHR42832">
    <property type="entry name" value="AMINO ACID AMINOTRANSFERASE"/>
    <property type="match status" value="1"/>
</dbReference>
<evidence type="ECO:0000313" key="7">
    <source>
        <dbReference type="Proteomes" id="UP000319619"/>
    </source>
</evidence>
<dbReference type="EMBL" id="NJBN01000006">
    <property type="protein sequence ID" value="TKJ39963.1"/>
    <property type="molecule type" value="Genomic_DNA"/>
</dbReference>
<dbReference type="AlphaFoldDB" id="A0A532UYE0"/>
<evidence type="ECO:0000256" key="1">
    <source>
        <dbReference type="ARBA" id="ARBA00001933"/>
    </source>
</evidence>
<evidence type="ECO:0000256" key="3">
    <source>
        <dbReference type="ARBA" id="ARBA00022679"/>
    </source>
</evidence>
<sequence>MFKTNGYISCHVEFEITGGSLQNLIQHQDKVVKDMNFSNRYNNLPSYLFAGLEKKAAQMRAQGIDLIDLGIGDPDLLPPNFFIESMRRHLNDPDTHLYPTSQGDPQVRQKIGRWFLGRFGVDLNPDEEICVTIGAKEGLANFSRLIVNPGDKVAVPDPAYPVYAQGGAILNDAVPVKLPLNPENGFIPDIAPAGECKLLYLNYPNNPTGAEAPAGFFSEVANFIESHPGTTVVHDAAYSEMTFGGYRSPSLLQFTRKAVEFHSMSKLFNATGFRVGFVVGDSRLIKGFAALKAQLDSGVPVFIQRAMADGLDMYDGGKPPEEVQANLQEYAQRRNLVEDRLDKLDWEVLKSRATFYVWAKVGEDEAATIDGALRKGVILTPGSGFGISGKGYVRLALCQPLARIEEAMDRLSESA</sequence>
<comment type="cofactor">
    <cofactor evidence="1 4">
        <name>pyridoxal 5'-phosphate</name>
        <dbReference type="ChEBI" id="CHEBI:597326"/>
    </cofactor>
</comment>
<evidence type="ECO:0000256" key="4">
    <source>
        <dbReference type="RuleBase" id="RU000481"/>
    </source>
</evidence>